<dbReference type="RefSeq" id="XP_013349303.1">
    <property type="nucleotide sequence ID" value="XM_013493849.1"/>
</dbReference>
<proteinExistence type="inferred from homology"/>
<accession>A0A074ZR78</accession>
<keyword evidence="1" id="KW-0143">Chaperone</keyword>
<reference evidence="4 5" key="1">
    <citation type="journal article" date="2014" name="BMC Genomics">
        <title>Genome sequencing of four Aureobasidium pullulans varieties: biotechnological potential, stress tolerance, and description of new species.</title>
        <authorList>
            <person name="Gostin Ar C."/>
            <person name="Ohm R.A."/>
            <person name="Kogej T."/>
            <person name="Sonjak S."/>
            <person name="Turk M."/>
            <person name="Zajc J."/>
            <person name="Zalar P."/>
            <person name="Grube M."/>
            <person name="Sun H."/>
            <person name="Han J."/>
            <person name="Sharma A."/>
            <person name="Chiniquy J."/>
            <person name="Ngan C.Y."/>
            <person name="Lipzen A."/>
            <person name="Barry K."/>
            <person name="Grigoriev I.V."/>
            <person name="Gunde-Cimerman N."/>
        </authorList>
    </citation>
    <scope>NUCLEOTIDE SEQUENCE [LARGE SCALE GENOMIC DNA]</scope>
    <source>
        <strain evidence="4 5">EXF-2481</strain>
    </source>
</reference>
<dbReference type="GeneID" id="25362900"/>
<dbReference type="FunCoup" id="A0A074ZR78">
    <property type="interactions" value="403"/>
</dbReference>
<dbReference type="GO" id="GO:0043248">
    <property type="term" value="P:proteasome assembly"/>
    <property type="evidence" value="ECO:0007669"/>
    <property type="project" value="InterPro"/>
</dbReference>
<dbReference type="Proteomes" id="UP000030641">
    <property type="component" value="Unassembled WGS sequence"/>
</dbReference>
<organism evidence="4 5">
    <name type="scientific">Aureobasidium subglaciale (strain EXF-2481)</name>
    <name type="common">Aureobasidium pullulans var. subglaciale</name>
    <dbReference type="NCBI Taxonomy" id="1043005"/>
    <lineage>
        <taxon>Eukaryota</taxon>
        <taxon>Fungi</taxon>
        <taxon>Dikarya</taxon>
        <taxon>Ascomycota</taxon>
        <taxon>Pezizomycotina</taxon>
        <taxon>Dothideomycetes</taxon>
        <taxon>Dothideomycetidae</taxon>
        <taxon>Dothideales</taxon>
        <taxon>Saccotheciaceae</taxon>
        <taxon>Aureobasidium</taxon>
    </lineage>
</organism>
<evidence type="ECO:0000256" key="2">
    <source>
        <dbReference type="ARBA" id="ARBA00043974"/>
    </source>
</evidence>
<feature type="compositionally biased region" description="Polar residues" evidence="3">
    <location>
        <begin position="44"/>
        <end position="54"/>
    </location>
</feature>
<dbReference type="Pfam" id="PF05348">
    <property type="entry name" value="UMP1"/>
    <property type="match status" value="1"/>
</dbReference>
<dbReference type="PANTHER" id="PTHR12828">
    <property type="entry name" value="PROTEASOME MATURATION PROTEIN UMP1"/>
    <property type="match status" value="1"/>
</dbReference>
<dbReference type="GO" id="GO:0005634">
    <property type="term" value="C:nucleus"/>
    <property type="evidence" value="ECO:0007669"/>
    <property type="project" value="TreeGrafter"/>
</dbReference>
<dbReference type="EMBL" id="KL584749">
    <property type="protein sequence ID" value="KER00787.1"/>
    <property type="molecule type" value="Genomic_DNA"/>
</dbReference>
<evidence type="ECO:0000256" key="1">
    <source>
        <dbReference type="ARBA" id="ARBA00023186"/>
    </source>
</evidence>
<evidence type="ECO:0008006" key="6">
    <source>
        <dbReference type="Google" id="ProtNLM"/>
    </source>
</evidence>
<dbReference type="PANTHER" id="PTHR12828:SF3">
    <property type="entry name" value="PROTEASOME MATURATION PROTEIN"/>
    <property type="match status" value="1"/>
</dbReference>
<dbReference type="HOGENOM" id="CLU_100687_0_0_1"/>
<feature type="compositionally biased region" description="Low complexity" evidence="3">
    <location>
        <begin position="1"/>
        <end position="15"/>
    </location>
</feature>
<comment type="similarity">
    <text evidence="2">Belongs to the POMP/UMP1 family.</text>
</comment>
<evidence type="ECO:0000256" key="3">
    <source>
        <dbReference type="SAM" id="MobiDB-lite"/>
    </source>
</evidence>
<dbReference type="GO" id="GO:0005737">
    <property type="term" value="C:cytoplasm"/>
    <property type="evidence" value="ECO:0007669"/>
    <property type="project" value="TreeGrafter"/>
</dbReference>
<dbReference type="InParanoid" id="A0A074ZR78"/>
<gene>
    <name evidence="4" type="ORF">AUEXF2481DRAFT_25072</name>
</gene>
<dbReference type="STRING" id="1043005.A0A074ZR78"/>
<evidence type="ECO:0000313" key="4">
    <source>
        <dbReference type="EMBL" id="KER00787.1"/>
    </source>
</evidence>
<dbReference type="OMA" id="MSMRIVP"/>
<feature type="region of interest" description="Disordered" evidence="3">
    <location>
        <begin position="1"/>
        <end position="59"/>
    </location>
</feature>
<evidence type="ECO:0000313" key="5">
    <source>
        <dbReference type="Proteomes" id="UP000030641"/>
    </source>
</evidence>
<name>A0A074ZR78_AURSE</name>
<sequence length="164" mass="18209">MTTQLTPSSPSPQSLRIVPHKGHAQQTALAPSAPSAPGVHDTLRSNQSLNTPHNASPAFSAVASSHPLEARLTNWRSTQDTLKMSMLRREFGIAEPIRRGMEVKICAEGEWRPAVLGYKGEGVHEEILSGRDVSVDWEDVYHGNETQNAPDFHSEMENRMKMNW</sequence>
<dbReference type="AlphaFoldDB" id="A0A074ZR78"/>
<dbReference type="OrthoDB" id="15001at2759"/>
<protein>
    <recommendedName>
        <fullName evidence="6">Proteasome maturation factor UMP1</fullName>
    </recommendedName>
</protein>
<dbReference type="InterPro" id="IPR008012">
    <property type="entry name" value="Ump1"/>
</dbReference>
<keyword evidence="5" id="KW-1185">Reference proteome</keyword>